<dbReference type="Pfam" id="PF02866">
    <property type="entry name" value="Ldh_1_C"/>
    <property type="match status" value="1"/>
</dbReference>
<dbReference type="PhylomeDB" id="A7TSF5"/>
<name>A7TSF5_VANPO</name>
<feature type="binding site" evidence="9">
    <location>
        <position position="193"/>
    </location>
    <ligand>
        <name>substrate</name>
    </ligand>
</feature>
<keyword evidence="15" id="KW-1185">Reference proteome</keyword>
<dbReference type="STRING" id="436907.A7TSF5"/>
<feature type="binding site" evidence="10">
    <location>
        <position position="78"/>
    </location>
    <ligand>
        <name>NAD(+)</name>
        <dbReference type="ChEBI" id="CHEBI:57540"/>
    </ligand>
</feature>
<accession>A7TSF5</accession>
<dbReference type="InterPro" id="IPR010097">
    <property type="entry name" value="Malate_DH_type1"/>
</dbReference>
<comment type="catalytic activity">
    <reaction evidence="7">
        <text>(S)-malate + NAD(+) = oxaloacetate + NADH + H(+)</text>
        <dbReference type="Rhea" id="RHEA:21432"/>
        <dbReference type="ChEBI" id="CHEBI:15378"/>
        <dbReference type="ChEBI" id="CHEBI:15589"/>
        <dbReference type="ChEBI" id="CHEBI:16452"/>
        <dbReference type="ChEBI" id="CHEBI:57540"/>
        <dbReference type="ChEBI" id="CHEBI:57945"/>
        <dbReference type="EC" id="1.1.1.37"/>
    </reaction>
</comment>
<feature type="binding site" evidence="10">
    <location>
        <position position="280"/>
    </location>
    <ligand>
        <name>NAD(+)</name>
        <dbReference type="ChEBI" id="CHEBI:57540"/>
    </ligand>
</feature>
<feature type="domain" description="Lactate/malate dehydrogenase N-terminal" evidence="12">
    <location>
        <begin position="41"/>
        <end position="171"/>
    </location>
</feature>
<dbReference type="OMA" id="GPPECAY"/>
<dbReference type="GO" id="GO:0006099">
    <property type="term" value="P:tricarboxylic acid cycle"/>
    <property type="evidence" value="ECO:0007669"/>
    <property type="project" value="UniProtKB-KW"/>
</dbReference>
<reference evidence="14 15" key="1">
    <citation type="journal article" date="2007" name="Proc. Natl. Acad. Sci. U.S.A.">
        <title>Independent sorting-out of thousands of duplicated gene pairs in two yeast species descended from a whole-genome duplication.</title>
        <authorList>
            <person name="Scannell D.R."/>
            <person name="Frank A.C."/>
            <person name="Conant G.C."/>
            <person name="Byrne K.P."/>
            <person name="Woolfit M."/>
            <person name="Wolfe K.H."/>
        </authorList>
    </citation>
    <scope>NUCLEOTIDE SEQUENCE [LARGE SCALE GENOMIC DNA]</scope>
    <source>
        <strain evidence="15">ATCC 22028 / DSM 70294 / BCRC 21397 / CBS 2163 / NBRC 10782 / NRRL Y-8283 / UCD 57-17</strain>
    </source>
</reference>
<evidence type="ECO:0000259" key="12">
    <source>
        <dbReference type="Pfam" id="PF00056"/>
    </source>
</evidence>
<evidence type="ECO:0000256" key="10">
    <source>
        <dbReference type="PIRSR" id="PIRSR000102-3"/>
    </source>
</evidence>
<comment type="subunit">
    <text evidence="2">Homodimer.</text>
</comment>
<evidence type="ECO:0000256" key="9">
    <source>
        <dbReference type="PIRSR" id="PIRSR000102-2"/>
    </source>
</evidence>
<gene>
    <name evidence="14" type="ORF">Kpol_1076p4</name>
</gene>
<dbReference type="EMBL" id="DS480508">
    <property type="protein sequence ID" value="EDO14798.1"/>
    <property type="molecule type" value="Genomic_DNA"/>
</dbReference>
<evidence type="ECO:0000256" key="3">
    <source>
        <dbReference type="ARBA" id="ARBA00012995"/>
    </source>
</evidence>
<dbReference type="InterPro" id="IPR001236">
    <property type="entry name" value="Lactate/malate_DH_N"/>
</dbReference>
<feature type="binding site" evidence="10">
    <location>
        <begin position="160"/>
        <end position="162"/>
    </location>
    <ligand>
        <name>NAD(+)</name>
        <dbReference type="ChEBI" id="CHEBI:57540"/>
    </ligand>
</feature>
<evidence type="ECO:0000256" key="11">
    <source>
        <dbReference type="RuleBase" id="RU003369"/>
    </source>
</evidence>
<sequence>MFLPLQIIPYSIILYYFTTFFSNNYNSLNMPIPTNSKSNQVKITVIGAAGGIGQSLSLLLRTSLQNNNDNQLHLALFDVNMKVLNGVHADLSHVNTNMKLSLHDNLRDSLVDSNLVIIPAGVPRKPGMTRDDLFNINAGIIKGIAQELNTIDSTPFVLLISNPVNSLLPVLQSVLNDVYLGRCFGITELDLVRASTFVNGFMDNSASSSNEMPYVPVIGGHSGDTILPVLSNCSFNNSTFSAYDLISDDVAIKKLVHRIQYGGDEVVQAKDGMGSATLSMAYSAFLVAKKFVQLLTNQVSSIDGIFYIPLTTKDWNSPLVDNAQSVLPLVQNVPFFSIKCTVNSKGISQIDPTLVQNLNNYERESLLPTALNQLQANIDTGLTFASK</sequence>
<dbReference type="EC" id="1.1.1.37" evidence="3"/>
<evidence type="ECO:0000256" key="8">
    <source>
        <dbReference type="PIRSR" id="PIRSR000102-1"/>
    </source>
</evidence>
<dbReference type="GO" id="GO:0005829">
    <property type="term" value="C:cytosol"/>
    <property type="evidence" value="ECO:0007669"/>
    <property type="project" value="TreeGrafter"/>
</dbReference>
<proteinExistence type="inferred from homology"/>
<dbReference type="KEGG" id="vpo:Kpol_1076p4"/>
<dbReference type="NCBIfam" id="TIGR01772">
    <property type="entry name" value="MDH_euk_gproteo"/>
    <property type="match status" value="1"/>
</dbReference>
<evidence type="ECO:0000259" key="13">
    <source>
        <dbReference type="Pfam" id="PF02866"/>
    </source>
</evidence>
<evidence type="ECO:0000313" key="15">
    <source>
        <dbReference type="Proteomes" id="UP000000267"/>
    </source>
</evidence>
<feature type="active site" description="Proton acceptor" evidence="8">
    <location>
        <position position="221"/>
    </location>
</feature>
<dbReference type="SUPFAM" id="SSF56327">
    <property type="entry name" value="LDH C-terminal domain-like"/>
    <property type="match status" value="1"/>
</dbReference>
<dbReference type="GO" id="GO:0070013">
    <property type="term" value="C:intracellular organelle lumen"/>
    <property type="evidence" value="ECO:0007669"/>
    <property type="project" value="UniProtKB-ARBA"/>
</dbReference>
<dbReference type="OrthoDB" id="4069699at2759"/>
<dbReference type="InParanoid" id="A7TSF5"/>
<evidence type="ECO:0000256" key="7">
    <source>
        <dbReference type="ARBA" id="ARBA00048313"/>
    </source>
</evidence>
<dbReference type="InterPro" id="IPR015955">
    <property type="entry name" value="Lactate_DH/Glyco_Ohase_4_C"/>
</dbReference>
<keyword evidence="6 10" id="KW-0520">NAD</keyword>
<evidence type="ECO:0000256" key="6">
    <source>
        <dbReference type="ARBA" id="ARBA00023027"/>
    </source>
</evidence>
<evidence type="ECO:0000256" key="2">
    <source>
        <dbReference type="ARBA" id="ARBA00011738"/>
    </source>
</evidence>
<evidence type="ECO:0000313" key="14">
    <source>
        <dbReference type="EMBL" id="EDO14798.1"/>
    </source>
</evidence>
<dbReference type="Gene3D" id="3.90.110.10">
    <property type="entry name" value="Lactate dehydrogenase/glycoside hydrolase, family 4, C-terminal"/>
    <property type="match status" value="1"/>
</dbReference>
<feature type="binding site" evidence="10">
    <location>
        <begin position="47"/>
        <end position="53"/>
    </location>
    <ligand>
        <name>NAD(+)</name>
        <dbReference type="ChEBI" id="CHEBI:57540"/>
    </ligand>
</feature>
<feature type="binding site" evidence="9">
    <location>
        <position position="130"/>
    </location>
    <ligand>
        <name>substrate</name>
    </ligand>
</feature>
<feature type="domain" description="Lactate/malate dehydrogenase C-terminal" evidence="13">
    <location>
        <begin position="187"/>
        <end position="384"/>
    </location>
</feature>
<dbReference type="eggNOG" id="KOG1494">
    <property type="taxonomic scope" value="Eukaryota"/>
</dbReference>
<feature type="binding site" evidence="9">
    <location>
        <position position="162"/>
    </location>
    <ligand>
        <name>substrate</name>
    </ligand>
</feature>
<dbReference type="GO" id="GO:0019752">
    <property type="term" value="P:carboxylic acid metabolic process"/>
    <property type="evidence" value="ECO:0007669"/>
    <property type="project" value="InterPro"/>
</dbReference>
<dbReference type="HOGENOM" id="CLU_047181_1_0_1"/>
<protein>
    <recommendedName>
        <fullName evidence="3">malate dehydrogenase</fullName>
        <ecNumber evidence="3">1.1.1.37</ecNumber>
    </recommendedName>
</protein>
<dbReference type="GeneID" id="5542832"/>
<dbReference type="Pfam" id="PF00056">
    <property type="entry name" value="Ldh_1_N"/>
    <property type="match status" value="1"/>
</dbReference>
<evidence type="ECO:0000256" key="1">
    <source>
        <dbReference type="ARBA" id="ARBA00008824"/>
    </source>
</evidence>
<keyword evidence="5 11" id="KW-0560">Oxidoreductase</keyword>
<dbReference type="InterPro" id="IPR036291">
    <property type="entry name" value="NAD(P)-bd_dom_sf"/>
</dbReference>
<feature type="binding site" evidence="10">
    <location>
        <position position="137"/>
    </location>
    <ligand>
        <name>NAD(+)</name>
        <dbReference type="ChEBI" id="CHEBI:57540"/>
    </ligand>
</feature>
<dbReference type="RefSeq" id="XP_001642656.1">
    <property type="nucleotide sequence ID" value="XM_001642606.1"/>
</dbReference>
<dbReference type="GO" id="GO:0030060">
    <property type="term" value="F:L-malate dehydrogenase (NAD+) activity"/>
    <property type="evidence" value="ECO:0007669"/>
    <property type="project" value="UniProtKB-EC"/>
</dbReference>
<dbReference type="Proteomes" id="UP000000267">
    <property type="component" value="Unassembled WGS sequence"/>
</dbReference>
<dbReference type="PANTHER" id="PTHR11540">
    <property type="entry name" value="MALATE AND LACTATE DEHYDROGENASE"/>
    <property type="match status" value="1"/>
</dbReference>
<dbReference type="PANTHER" id="PTHR11540:SF16">
    <property type="entry name" value="MALATE DEHYDROGENASE, MITOCHONDRIAL"/>
    <property type="match status" value="1"/>
</dbReference>
<dbReference type="InterPro" id="IPR001557">
    <property type="entry name" value="L-lactate/malate_DH"/>
</dbReference>
<dbReference type="AlphaFoldDB" id="A7TSF5"/>
<feature type="binding site" evidence="9">
    <location>
        <position position="124"/>
    </location>
    <ligand>
        <name>substrate</name>
    </ligand>
</feature>
<dbReference type="Gene3D" id="3.40.50.720">
    <property type="entry name" value="NAD(P)-binding Rossmann-like Domain"/>
    <property type="match status" value="1"/>
</dbReference>
<keyword evidence="4" id="KW-0816">Tricarboxylic acid cycle</keyword>
<comment type="similarity">
    <text evidence="1">Belongs to the LDH/MDH superfamily. MDH type 1 family.</text>
</comment>
<dbReference type="FunFam" id="3.40.50.720:FF:000268">
    <property type="entry name" value="Malate dehydrogenase"/>
    <property type="match status" value="1"/>
</dbReference>
<dbReference type="PIRSF" id="PIRSF000102">
    <property type="entry name" value="Lac_mal_DH"/>
    <property type="match status" value="1"/>
</dbReference>
<evidence type="ECO:0000256" key="5">
    <source>
        <dbReference type="ARBA" id="ARBA00023002"/>
    </source>
</evidence>
<dbReference type="SUPFAM" id="SSF51735">
    <property type="entry name" value="NAD(P)-binding Rossmann-fold domains"/>
    <property type="match status" value="1"/>
</dbReference>
<organism evidence="15">
    <name type="scientific">Vanderwaltozyma polyspora (strain ATCC 22028 / DSM 70294 / BCRC 21397 / CBS 2163 / NBRC 10782 / NRRL Y-8283 / UCD 57-17)</name>
    <name type="common">Kluyveromyces polysporus</name>
    <dbReference type="NCBI Taxonomy" id="436907"/>
    <lineage>
        <taxon>Eukaryota</taxon>
        <taxon>Fungi</taxon>
        <taxon>Dikarya</taxon>
        <taxon>Ascomycota</taxon>
        <taxon>Saccharomycotina</taxon>
        <taxon>Saccharomycetes</taxon>
        <taxon>Saccharomycetales</taxon>
        <taxon>Saccharomycetaceae</taxon>
        <taxon>Vanderwaltozyma</taxon>
    </lineage>
</organism>
<dbReference type="FunFam" id="3.90.110.10:FF:000009">
    <property type="entry name" value="Malate dehydrogenase"/>
    <property type="match status" value="1"/>
</dbReference>
<dbReference type="InterPro" id="IPR022383">
    <property type="entry name" value="Lactate/malate_DH_C"/>
</dbReference>
<evidence type="ECO:0000256" key="4">
    <source>
        <dbReference type="ARBA" id="ARBA00022532"/>
    </source>
</evidence>